<accession>A0A8J3SCQ5</accession>
<organism evidence="2 3">
    <name type="scientific">Planobispora siamensis</name>
    <dbReference type="NCBI Taxonomy" id="936338"/>
    <lineage>
        <taxon>Bacteria</taxon>
        <taxon>Bacillati</taxon>
        <taxon>Actinomycetota</taxon>
        <taxon>Actinomycetes</taxon>
        <taxon>Streptosporangiales</taxon>
        <taxon>Streptosporangiaceae</taxon>
        <taxon>Planobispora</taxon>
    </lineage>
</organism>
<dbReference type="PROSITE" id="PS51186">
    <property type="entry name" value="GNAT"/>
    <property type="match status" value="1"/>
</dbReference>
<feature type="domain" description="N-acetyltransferase" evidence="1">
    <location>
        <begin position="39"/>
        <end position="196"/>
    </location>
</feature>
<dbReference type="InterPro" id="IPR016181">
    <property type="entry name" value="Acyl_CoA_acyltransferase"/>
</dbReference>
<protein>
    <recommendedName>
        <fullName evidence="1">N-acetyltransferase domain-containing protein</fullName>
    </recommendedName>
</protein>
<proteinExistence type="predicted"/>
<name>A0A8J3SCQ5_9ACTN</name>
<dbReference type="PANTHER" id="PTHR43792">
    <property type="entry name" value="GNAT FAMILY, PUTATIVE (AFU_ORTHOLOGUE AFUA_3G00765)-RELATED-RELATED"/>
    <property type="match status" value="1"/>
</dbReference>
<dbReference type="Proteomes" id="UP000619788">
    <property type="component" value="Unassembled WGS sequence"/>
</dbReference>
<dbReference type="EMBL" id="BOOJ01000010">
    <property type="protein sequence ID" value="GIH90372.1"/>
    <property type="molecule type" value="Genomic_DNA"/>
</dbReference>
<evidence type="ECO:0000313" key="2">
    <source>
        <dbReference type="EMBL" id="GIH90372.1"/>
    </source>
</evidence>
<dbReference type="Gene3D" id="3.40.630.30">
    <property type="match status" value="1"/>
</dbReference>
<comment type="caution">
    <text evidence="2">The sequence shown here is derived from an EMBL/GenBank/DDBJ whole genome shotgun (WGS) entry which is preliminary data.</text>
</comment>
<dbReference type="AlphaFoldDB" id="A0A8J3SCQ5"/>
<keyword evidence="3" id="KW-1185">Reference proteome</keyword>
<dbReference type="InterPro" id="IPR051531">
    <property type="entry name" value="N-acetyltransferase"/>
</dbReference>
<reference evidence="2 3" key="1">
    <citation type="submission" date="2021-01" db="EMBL/GenBank/DDBJ databases">
        <title>Whole genome shotgun sequence of Planobispora siamensis NBRC 107568.</title>
        <authorList>
            <person name="Komaki H."/>
            <person name="Tamura T."/>
        </authorList>
    </citation>
    <scope>NUCLEOTIDE SEQUENCE [LARGE SCALE GENOMIC DNA]</scope>
    <source>
        <strain evidence="2 3">NBRC 107568</strain>
    </source>
</reference>
<evidence type="ECO:0000259" key="1">
    <source>
        <dbReference type="PROSITE" id="PS51186"/>
    </source>
</evidence>
<sequence length="198" mass="21411">MAQGRERIEGARDVNLGSGFDDLIGSLAVMNHVLTTERLVLRPATLHDRARLTDHWNSEEVRRFLFDGAVLSDAEITKVIGDSTRDFAAAGYGLWLIRQKERPDVVGTAGLRPLEQLGLEVVYSLAPAVWGRGYATEAAGAVVEYALGPLGLPEVLAEVDEGNVTSIAVVERLGMTPFATVPGLLGPMVRYRRTARSG</sequence>
<gene>
    <name evidence="2" type="ORF">Psi01_10020</name>
</gene>
<dbReference type="Pfam" id="PF13302">
    <property type="entry name" value="Acetyltransf_3"/>
    <property type="match status" value="1"/>
</dbReference>
<evidence type="ECO:0000313" key="3">
    <source>
        <dbReference type="Proteomes" id="UP000619788"/>
    </source>
</evidence>
<dbReference type="GO" id="GO:0016747">
    <property type="term" value="F:acyltransferase activity, transferring groups other than amino-acyl groups"/>
    <property type="evidence" value="ECO:0007669"/>
    <property type="project" value="InterPro"/>
</dbReference>
<dbReference type="PANTHER" id="PTHR43792:SF1">
    <property type="entry name" value="N-ACETYLTRANSFERASE DOMAIN-CONTAINING PROTEIN"/>
    <property type="match status" value="1"/>
</dbReference>
<dbReference type="InterPro" id="IPR000182">
    <property type="entry name" value="GNAT_dom"/>
</dbReference>
<dbReference type="SUPFAM" id="SSF55729">
    <property type="entry name" value="Acyl-CoA N-acyltransferases (Nat)"/>
    <property type="match status" value="1"/>
</dbReference>